<dbReference type="Gene3D" id="3.80.10.10">
    <property type="entry name" value="Ribonuclease Inhibitor"/>
    <property type="match status" value="1"/>
</dbReference>
<dbReference type="FunFam" id="1.10.10.10:FF:000322">
    <property type="entry name" value="Probable disease resistance protein At1g63360"/>
    <property type="match status" value="1"/>
</dbReference>
<dbReference type="InterPro" id="IPR044974">
    <property type="entry name" value="Disease_R_plants"/>
</dbReference>
<evidence type="ECO:0000313" key="5">
    <source>
        <dbReference type="Proteomes" id="UP000593577"/>
    </source>
</evidence>
<sequence>MLKRCALPKMENEVFPLLKFSYDNLPDATMKSCLLYCCLHPEDYCIPKKRLVEYWFCEGLLNQFDRISDAQMQGDYIVNSLLSACLLERDGEYFVKMHDVIRDMTLWIIREFEVTENNFFVKAGAQLCEEPDAKAWERVKRMSVMKNNIKVLKETPKCPNLRTLFLGQNELKVISNGFFQFIPHLTVLDLSRNSGLRVLPKGISQLVSLECLDPSFTGIDELPIELKSLTKLKLSDLSGMRNLRKIPQHLISNFFKLQIFRMWLLQNRDYPNEDNVSNGDNEKLIEELKGLQCSNILAIPIHNMLSL</sequence>
<proteinExistence type="predicted"/>
<organism evidence="4 5">
    <name type="scientific">Gossypium aridum</name>
    <name type="common">American cotton</name>
    <name type="synonym">Erioxylum aridum</name>
    <dbReference type="NCBI Taxonomy" id="34290"/>
    <lineage>
        <taxon>Eukaryota</taxon>
        <taxon>Viridiplantae</taxon>
        <taxon>Streptophyta</taxon>
        <taxon>Embryophyta</taxon>
        <taxon>Tracheophyta</taxon>
        <taxon>Spermatophyta</taxon>
        <taxon>Magnoliopsida</taxon>
        <taxon>eudicotyledons</taxon>
        <taxon>Gunneridae</taxon>
        <taxon>Pentapetalae</taxon>
        <taxon>rosids</taxon>
        <taxon>malvids</taxon>
        <taxon>Malvales</taxon>
        <taxon>Malvaceae</taxon>
        <taxon>Malvoideae</taxon>
        <taxon>Gossypium</taxon>
    </lineage>
</organism>
<dbReference type="Pfam" id="PF13855">
    <property type="entry name" value="LRR_8"/>
    <property type="match status" value="1"/>
</dbReference>
<dbReference type="Proteomes" id="UP000593577">
    <property type="component" value="Unassembled WGS sequence"/>
</dbReference>
<evidence type="ECO:0000256" key="1">
    <source>
        <dbReference type="ARBA" id="ARBA00022737"/>
    </source>
</evidence>
<evidence type="ECO:0000259" key="3">
    <source>
        <dbReference type="Pfam" id="PF23559"/>
    </source>
</evidence>
<keyword evidence="2" id="KW-0611">Plant defense</keyword>
<dbReference type="InterPro" id="IPR001611">
    <property type="entry name" value="Leu-rich_rpt"/>
</dbReference>
<dbReference type="EMBL" id="JABFAA010000010">
    <property type="protein sequence ID" value="MBA0695003.1"/>
    <property type="molecule type" value="Genomic_DNA"/>
</dbReference>
<dbReference type="Gene3D" id="1.10.10.10">
    <property type="entry name" value="Winged helix-like DNA-binding domain superfamily/Winged helix DNA-binding domain"/>
    <property type="match status" value="1"/>
</dbReference>
<dbReference type="InterPro" id="IPR036388">
    <property type="entry name" value="WH-like_DNA-bd_sf"/>
</dbReference>
<keyword evidence="5" id="KW-1185">Reference proteome</keyword>
<keyword evidence="1" id="KW-0677">Repeat</keyword>
<comment type="caution">
    <text evidence="4">The sequence shown here is derived from an EMBL/GenBank/DDBJ whole genome shotgun (WGS) entry which is preliminary data.</text>
</comment>
<reference evidence="4 5" key="1">
    <citation type="journal article" date="2019" name="Genome Biol. Evol.">
        <title>Insights into the evolution of the New World diploid cottons (Gossypium, subgenus Houzingenia) based on genome sequencing.</title>
        <authorList>
            <person name="Grover C.E."/>
            <person name="Arick M.A. 2nd"/>
            <person name="Thrash A."/>
            <person name="Conover J.L."/>
            <person name="Sanders W.S."/>
            <person name="Peterson D.G."/>
            <person name="Frelichowski J.E."/>
            <person name="Scheffler J.A."/>
            <person name="Scheffler B.E."/>
            <person name="Wendel J.F."/>
        </authorList>
    </citation>
    <scope>NUCLEOTIDE SEQUENCE [LARGE SCALE GENOMIC DNA]</scope>
    <source>
        <strain evidence="4">185</strain>
        <tissue evidence="4">Leaf</tissue>
    </source>
</reference>
<dbReference type="GO" id="GO:0098542">
    <property type="term" value="P:defense response to other organism"/>
    <property type="evidence" value="ECO:0007669"/>
    <property type="project" value="TreeGrafter"/>
</dbReference>
<evidence type="ECO:0000256" key="2">
    <source>
        <dbReference type="ARBA" id="ARBA00022821"/>
    </source>
</evidence>
<dbReference type="Pfam" id="PF23559">
    <property type="entry name" value="WHD_DRP"/>
    <property type="match status" value="1"/>
</dbReference>
<dbReference type="PANTHER" id="PTHR23155:SF1192">
    <property type="entry name" value="DISEASE RESISTANCE PROTEIN RFL1-RELATED"/>
    <property type="match status" value="1"/>
</dbReference>
<gene>
    <name evidence="4" type="ORF">Goari_005255</name>
</gene>
<dbReference type="AlphaFoldDB" id="A0A7J8Y5Z3"/>
<dbReference type="InterPro" id="IPR032675">
    <property type="entry name" value="LRR_dom_sf"/>
</dbReference>
<accession>A0A7J8Y5Z3</accession>
<dbReference type="PANTHER" id="PTHR23155">
    <property type="entry name" value="DISEASE RESISTANCE PROTEIN RP"/>
    <property type="match status" value="1"/>
</dbReference>
<evidence type="ECO:0000313" key="4">
    <source>
        <dbReference type="EMBL" id="MBA0695003.1"/>
    </source>
</evidence>
<protein>
    <recommendedName>
        <fullName evidence="3">Disease resistance protein winged helix domain-containing protein</fullName>
    </recommendedName>
</protein>
<name>A0A7J8Y5Z3_GOSAI</name>
<feature type="domain" description="Disease resistance protein winged helix" evidence="3">
    <location>
        <begin position="40"/>
        <end position="104"/>
    </location>
</feature>
<dbReference type="SUPFAM" id="SSF52058">
    <property type="entry name" value="L domain-like"/>
    <property type="match status" value="1"/>
</dbReference>
<dbReference type="InterPro" id="IPR058922">
    <property type="entry name" value="WHD_DRP"/>
</dbReference>